<name>A0A6G1KW14_9PEZI</name>
<organism evidence="3 4">
    <name type="scientific">Teratosphaeria nubilosa</name>
    <dbReference type="NCBI Taxonomy" id="161662"/>
    <lineage>
        <taxon>Eukaryota</taxon>
        <taxon>Fungi</taxon>
        <taxon>Dikarya</taxon>
        <taxon>Ascomycota</taxon>
        <taxon>Pezizomycotina</taxon>
        <taxon>Dothideomycetes</taxon>
        <taxon>Dothideomycetidae</taxon>
        <taxon>Mycosphaerellales</taxon>
        <taxon>Teratosphaeriaceae</taxon>
        <taxon>Teratosphaeria</taxon>
    </lineage>
</organism>
<protein>
    <recommendedName>
        <fullName evidence="2">Glyoxal oxidase N-terminal domain-containing protein</fullName>
    </recommendedName>
</protein>
<proteinExistence type="predicted"/>
<feature type="non-terminal residue" evidence="3">
    <location>
        <position position="239"/>
    </location>
</feature>
<dbReference type="Pfam" id="PF07250">
    <property type="entry name" value="Glyoxal_oxid_N"/>
    <property type="match status" value="1"/>
</dbReference>
<dbReference type="Gene3D" id="2.130.10.80">
    <property type="entry name" value="Galactose oxidase/kelch, beta-propeller"/>
    <property type="match status" value="1"/>
</dbReference>
<evidence type="ECO:0000313" key="3">
    <source>
        <dbReference type="EMBL" id="KAF2764831.1"/>
    </source>
</evidence>
<keyword evidence="1" id="KW-0732">Signal</keyword>
<feature type="domain" description="Glyoxal oxidase N-terminal" evidence="2">
    <location>
        <begin position="38"/>
        <end position="233"/>
    </location>
</feature>
<feature type="chain" id="PRO_5026164419" description="Glyoxal oxidase N-terminal domain-containing protein" evidence="1">
    <location>
        <begin position="17"/>
        <end position="239"/>
    </location>
</feature>
<evidence type="ECO:0000259" key="2">
    <source>
        <dbReference type="Pfam" id="PF07250"/>
    </source>
</evidence>
<gene>
    <name evidence="3" type="ORF">EJ03DRAFT_15408</name>
</gene>
<keyword evidence="4" id="KW-1185">Reference proteome</keyword>
<evidence type="ECO:0000256" key="1">
    <source>
        <dbReference type="SAM" id="SignalP"/>
    </source>
</evidence>
<sequence>MHTFLYLAALHASVNAASFRTVGSSGCTAQMAFLPPFTDTIVFLDNYHENYGGPGVNLATGAHSKDPFKQDDESGLHAFGVEYSWRTNTLRKLHPKSNTFCAAGAFFPDGTMINVAGAELISGKVDTTQLLDGRQALRRYKPGPCDASCDMDFEVNNDALQSTRWYPSAITLGNGDVVVVGGADVGLLVTNEEVINNPTYELIKYDGSPAPKQVELDLLHFDADQNENGNYSYNLYPIR</sequence>
<dbReference type="Proteomes" id="UP000799436">
    <property type="component" value="Unassembled WGS sequence"/>
</dbReference>
<dbReference type="PANTHER" id="PTHR32208:SF21">
    <property type="entry name" value="LOW QUALITY PROTEIN: ALDEHYDE OXIDASE GLOX-LIKE"/>
    <property type="match status" value="1"/>
</dbReference>
<dbReference type="InterPro" id="IPR009880">
    <property type="entry name" value="Glyoxal_oxidase_N"/>
</dbReference>
<dbReference type="OrthoDB" id="2019572at2759"/>
<reference evidence="3" key="1">
    <citation type="journal article" date="2020" name="Stud. Mycol.">
        <title>101 Dothideomycetes genomes: a test case for predicting lifestyles and emergence of pathogens.</title>
        <authorList>
            <person name="Haridas S."/>
            <person name="Albert R."/>
            <person name="Binder M."/>
            <person name="Bloem J."/>
            <person name="Labutti K."/>
            <person name="Salamov A."/>
            <person name="Andreopoulos B."/>
            <person name="Baker S."/>
            <person name="Barry K."/>
            <person name="Bills G."/>
            <person name="Bluhm B."/>
            <person name="Cannon C."/>
            <person name="Castanera R."/>
            <person name="Culley D."/>
            <person name="Daum C."/>
            <person name="Ezra D."/>
            <person name="Gonzalez J."/>
            <person name="Henrissat B."/>
            <person name="Kuo A."/>
            <person name="Liang C."/>
            <person name="Lipzen A."/>
            <person name="Lutzoni F."/>
            <person name="Magnuson J."/>
            <person name="Mondo S."/>
            <person name="Nolan M."/>
            <person name="Ohm R."/>
            <person name="Pangilinan J."/>
            <person name="Park H.-J."/>
            <person name="Ramirez L."/>
            <person name="Alfaro M."/>
            <person name="Sun H."/>
            <person name="Tritt A."/>
            <person name="Yoshinaga Y."/>
            <person name="Zwiers L.-H."/>
            <person name="Turgeon B."/>
            <person name="Goodwin S."/>
            <person name="Spatafora J."/>
            <person name="Crous P."/>
            <person name="Grigoriev I."/>
        </authorList>
    </citation>
    <scope>NUCLEOTIDE SEQUENCE</scope>
    <source>
        <strain evidence="3">CBS 116005</strain>
    </source>
</reference>
<feature type="signal peptide" evidence="1">
    <location>
        <begin position="1"/>
        <end position="16"/>
    </location>
</feature>
<dbReference type="EMBL" id="ML995909">
    <property type="protein sequence ID" value="KAF2764831.1"/>
    <property type="molecule type" value="Genomic_DNA"/>
</dbReference>
<dbReference type="PANTHER" id="PTHR32208">
    <property type="entry name" value="SECRETED PROTEIN-RELATED"/>
    <property type="match status" value="1"/>
</dbReference>
<dbReference type="AlphaFoldDB" id="A0A6G1KW14"/>
<dbReference type="InterPro" id="IPR037293">
    <property type="entry name" value="Gal_Oxidase_central_sf"/>
</dbReference>
<accession>A0A6G1KW14</accession>
<evidence type="ECO:0000313" key="4">
    <source>
        <dbReference type="Proteomes" id="UP000799436"/>
    </source>
</evidence>